<dbReference type="AlphaFoldDB" id="A0AAW4U9N6"/>
<dbReference type="SUPFAM" id="SSF46785">
    <property type="entry name" value="Winged helix' DNA-binding domain"/>
    <property type="match status" value="1"/>
</dbReference>
<proteinExistence type="predicted"/>
<dbReference type="Proteomes" id="UP001198190">
    <property type="component" value="Unassembled WGS sequence"/>
</dbReference>
<evidence type="ECO:0000256" key="2">
    <source>
        <dbReference type="ARBA" id="ARBA00023125"/>
    </source>
</evidence>
<dbReference type="GO" id="GO:0003700">
    <property type="term" value="F:DNA-binding transcription factor activity"/>
    <property type="evidence" value="ECO:0007669"/>
    <property type="project" value="InterPro"/>
</dbReference>
<name>A0AAW4U9N6_9FIRM</name>
<dbReference type="GO" id="GO:0045892">
    <property type="term" value="P:negative regulation of DNA-templated transcription"/>
    <property type="evidence" value="ECO:0007669"/>
    <property type="project" value="TreeGrafter"/>
</dbReference>
<dbReference type="InterPro" id="IPR036388">
    <property type="entry name" value="WH-like_DNA-bd_sf"/>
</dbReference>
<dbReference type="Pfam" id="PF07702">
    <property type="entry name" value="UTRA"/>
    <property type="match status" value="1"/>
</dbReference>
<dbReference type="InterPro" id="IPR000524">
    <property type="entry name" value="Tscrpt_reg_HTH_GntR"/>
</dbReference>
<gene>
    <name evidence="5" type="ORF">LIY65_03455</name>
</gene>
<dbReference type="PANTHER" id="PTHR44846">
    <property type="entry name" value="MANNOSYL-D-GLYCERATE TRANSPORT/METABOLISM SYSTEM REPRESSOR MNGR-RELATED"/>
    <property type="match status" value="1"/>
</dbReference>
<feature type="domain" description="HTH gntR-type" evidence="4">
    <location>
        <begin position="9"/>
        <end position="77"/>
    </location>
</feature>
<dbReference type="InterPro" id="IPR050679">
    <property type="entry name" value="Bact_HTH_transcr_reg"/>
</dbReference>
<dbReference type="RefSeq" id="WP_117463882.1">
    <property type="nucleotide sequence ID" value="NZ_BSQS01000034.1"/>
</dbReference>
<dbReference type="PRINTS" id="PR00035">
    <property type="entry name" value="HTHGNTR"/>
</dbReference>
<reference evidence="5" key="1">
    <citation type="submission" date="2021-10" db="EMBL/GenBank/DDBJ databases">
        <title>Collection of gut derived symbiotic bacterial strains cultured from healthy donors.</title>
        <authorList>
            <person name="Lin H."/>
            <person name="Littmann E."/>
            <person name="Claire K."/>
            <person name="Pamer E."/>
        </authorList>
    </citation>
    <scope>NUCLEOTIDE SEQUENCE</scope>
    <source>
        <strain evidence="5">MSK.7.16</strain>
    </source>
</reference>
<dbReference type="PANTHER" id="PTHR44846:SF17">
    <property type="entry name" value="GNTR-FAMILY TRANSCRIPTIONAL REGULATOR"/>
    <property type="match status" value="1"/>
</dbReference>
<accession>A0AAW4U9N6</accession>
<evidence type="ECO:0000259" key="4">
    <source>
        <dbReference type="PROSITE" id="PS50949"/>
    </source>
</evidence>
<evidence type="ECO:0000256" key="3">
    <source>
        <dbReference type="ARBA" id="ARBA00023163"/>
    </source>
</evidence>
<dbReference type="Gene3D" id="1.10.10.10">
    <property type="entry name" value="Winged helix-like DNA-binding domain superfamily/Winged helix DNA-binding domain"/>
    <property type="match status" value="1"/>
</dbReference>
<dbReference type="SMART" id="SM00866">
    <property type="entry name" value="UTRA"/>
    <property type="match status" value="1"/>
</dbReference>
<keyword evidence="1" id="KW-0805">Transcription regulation</keyword>
<dbReference type="InterPro" id="IPR011663">
    <property type="entry name" value="UTRA"/>
</dbReference>
<dbReference type="Pfam" id="PF00392">
    <property type="entry name" value="GntR"/>
    <property type="match status" value="1"/>
</dbReference>
<dbReference type="Gene3D" id="3.40.1410.10">
    <property type="entry name" value="Chorismate lyase-like"/>
    <property type="match status" value="1"/>
</dbReference>
<dbReference type="PROSITE" id="PS50949">
    <property type="entry name" value="HTH_GNTR"/>
    <property type="match status" value="1"/>
</dbReference>
<protein>
    <submittedName>
        <fullName evidence="5">GntR family transcriptional regulator</fullName>
    </submittedName>
</protein>
<evidence type="ECO:0000313" key="5">
    <source>
        <dbReference type="EMBL" id="MCB6827738.1"/>
    </source>
</evidence>
<keyword evidence="3" id="KW-0804">Transcription</keyword>
<dbReference type="InterPro" id="IPR036390">
    <property type="entry name" value="WH_DNA-bd_sf"/>
</dbReference>
<evidence type="ECO:0000256" key="1">
    <source>
        <dbReference type="ARBA" id="ARBA00023015"/>
    </source>
</evidence>
<dbReference type="GO" id="GO:0003677">
    <property type="term" value="F:DNA binding"/>
    <property type="evidence" value="ECO:0007669"/>
    <property type="project" value="UniProtKB-KW"/>
</dbReference>
<dbReference type="SMART" id="SM00345">
    <property type="entry name" value="HTH_GNTR"/>
    <property type="match status" value="1"/>
</dbReference>
<comment type="caution">
    <text evidence="5">The sequence shown here is derived from an EMBL/GenBank/DDBJ whole genome shotgun (WGS) entry which is preliminary data.</text>
</comment>
<dbReference type="EMBL" id="JAJCGD010000005">
    <property type="protein sequence ID" value="MCB6827738.1"/>
    <property type="molecule type" value="Genomic_DNA"/>
</dbReference>
<dbReference type="CDD" id="cd07377">
    <property type="entry name" value="WHTH_GntR"/>
    <property type="match status" value="1"/>
</dbReference>
<dbReference type="SUPFAM" id="SSF64288">
    <property type="entry name" value="Chorismate lyase-like"/>
    <property type="match status" value="1"/>
</dbReference>
<keyword evidence="2" id="KW-0238">DNA-binding</keyword>
<sequence>MKFCKVKEQALSQLTKQSILQYIQSMDLSISNKLPREELLAQELGVSRITVRSALNELASEGIIFRKQGKGTFVNQQALGMNVVFNPIGDLRDVIANSGYEVKTEVLSTNKRLATDDEAKKLQLDNNEEVFIVERMFYANEMPAIYCVDRIPVKIVKENFLQNCLDMSIYKYFSEFLKRTIIWDKVELSTITNQELSSLTDYFKCEQITSFLNCDIINFDNNDKPVFYANEYVDTKFIHYQLIRQKKY</sequence>
<organism evidence="5 6">
    <name type="scientific">Megamonas funiformis</name>
    <dbReference type="NCBI Taxonomy" id="437897"/>
    <lineage>
        <taxon>Bacteria</taxon>
        <taxon>Bacillati</taxon>
        <taxon>Bacillota</taxon>
        <taxon>Negativicutes</taxon>
        <taxon>Selenomonadales</taxon>
        <taxon>Selenomonadaceae</taxon>
        <taxon>Megamonas</taxon>
    </lineage>
</organism>
<dbReference type="InterPro" id="IPR028978">
    <property type="entry name" value="Chorismate_lyase_/UTRA_dom_sf"/>
</dbReference>
<evidence type="ECO:0000313" key="6">
    <source>
        <dbReference type="Proteomes" id="UP001198190"/>
    </source>
</evidence>